<keyword evidence="1" id="KW-0812">Transmembrane</keyword>
<feature type="transmembrane region" description="Helical" evidence="1">
    <location>
        <begin position="120"/>
        <end position="139"/>
    </location>
</feature>
<feature type="transmembrane region" description="Helical" evidence="1">
    <location>
        <begin position="62"/>
        <end position="82"/>
    </location>
</feature>
<keyword evidence="1" id="KW-0472">Membrane</keyword>
<evidence type="ECO:0000313" key="3">
    <source>
        <dbReference type="Proteomes" id="UP001501343"/>
    </source>
</evidence>
<evidence type="ECO:0008006" key="4">
    <source>
        <dbReference type="Google" id="ProtNLM"/>
    </source>
</evidence>
<feature type="transmembrane region" description="Helical" evidence="1">
    <location>
        <begin position="190"/>
        <end position="211"/>
    </location>
</feature>
<dbReference type="RefSeq" id="WP_248147773.1">
    <property type="nucleotide sequence ID" value="NZ_BAAAOF010000005.1"/>
</dbReference>
<comment type="caution">
    <text evidence="2">The sequence shown here is derived from an EMBL/GenBank/DDBJ whole genome shotgun (WGS) entry which is preliminary data.</text>
</comment>
<feature type="transmembrane region" description="Helical" evidence="1">
    <location>
        <begin position="94"/>
        <end position="114"/>
    </location>
</feature>
<protein>
    <recommendedName>
        <fullName evidence="4">GGDEF domain-containing protein</fullName>
    </recommendedName>
</protein>
<evidence type="ECO:0000313" key="2">
    <source>
        <dbReference type="EMBL" id="GAA1932301.1"/>
    </source>
</evidence>
<name>A0ABN2PUY8_9MICO</name>
<proteinExistence type="predicted"/>
<dbReference type="EMBL" id="BAAAOF010000005">
    <property type="protein sequence ID" value="GAA1932301.1"/>
    <property type="molecule type" value="Genomic_DNA"/>
</dbReference>
<keyword evidence="3" id="KW-1185">Reference proteome</keyword>
<dbReference type="Proteomes" id="UP001501343">
    <property type="component" value="Unassembled WGS sequence"/>
</dbReference>
<dbReference type="Gene3D" id="3.30.70.270">
    <property type="match status" value="1"/>
</dbReference>
<gene>
    <name evidence="2" type="ORF">GCM10009775_25400</name>
</gene>
<feature type="transmembrane region" description="Helical" evidence="1">
    <location>
        <begin position="6"/>
        <end position="26"/>
    </location>
</feature>
<feature type="transmembrane region" description="Helical" evidence="1">
    <location>
        <begin position="331"/>
        <end position="352"/>
    </location>
</feature>
<sequence length="388" mass="40702">MSLDLYTVSLLTALVVVVSSVVFLVGMLLRKDEDAGRLWGLAFLMGLLTVVSYLVWAATPDSWWAVAVGNAAFVANIGSMWLGARRFNNHPIGIASIAVGVGAVAAAVAVALEGPAGGDWAGAAVFLAGVMLFAGLGAFECLRGEMGQNRLAWAMSVSLGLVTVFFAVRIVAFFALGVDSEFFRTWLDTVPASFLTITLSIVAVVVTTVLLSGRARLTASIDPERLTLSDDDVLPEVSFAHVLLDMTARARRREDLVGVVSLRIDDLPAIATAFGSEAAAGVGNAFRAIVRRYAPTSAFVGMDGQTGLLVGIQADSETDASRIAMRIRRGLFDELSGVVGVILPVVGVGISLSSRCGYEPGVLIREARTAAREAAASPDKVVVLSRGD</sequence>
<feature type="transmembrane region" description="Helical" evidence="1">
    <location>
        <begin position="38"/>
        <end position="56"/>
    </location>
</feature>
<evidence type="ECO:0000256" key="1">
    <source>
        <dbReference type="SAM" id="Phobius"/>
    </source>
</evidence>
<organism evidence="2 3">
    <name type="scientific">Microbacterium aoyamense</name>
    <dbReference type="NCBI Taxonomy" id="344166"/>
    <lineage>
        <taxon>Bacteria</taxon>
        <taxon>Bacillati</taxon>
        <taxon>Actinomycetota</taxon>
        <taxon>Actinomycetes</taxon>
        <taxon>Micrococcales</taxon>
        <taxon>Microbacteriaceae</taxon>
        <taxon>Microbacterium</taxon>
    </lineage>
</organism>
<keyword evidence="1" id="KW-1133">Transmembrane helix</keyword>
<dbReference type="InterPro" id="IPR043128">
    <property type="entry name" value="Rev_trsase/Diguanyl_cyclase"/>
</dbReference>
<feature type="transmembrane region" description="Helical" evidence="1">
    <location>
        <begin position="151"/>
        <end position="178"/>
    </location>
</feature>
<accession>A0ABN2PUY8</accession>
<reference evidence="2 3" key="1">
    <citation type="journal article" date="2019" name="Int. J. Syst. Evol. Microbiol.">
        <title>The Global Catalogue of Microorganisms (GCM) 10K type strain sequencing project: providing services to taxonomists for standard genome sequencing and annotation.</title>
        <authorList>
            <consortium name="The Broad Institute Genomics Platform"/>
            <consortium name="The Broad Institute Genome Sequencing Center for Infectious Disease"/>
            <person name="Wu L."/>
            <person name="Ma J."/>
        </authorList>
    </citation>
    <scope>NUCLEOTIDE SEQUENCE [LARGE SCALE GENOMIC DNA]</scope>
    <source>
        <strain evidence="2 3">JCM 14900</strain>
    </source>
</reference>